<evidence type="ECO:0000313" key="1">
    <source>
        <dbReference type="EMBL" id="KAJ9535796.1"/>
    </source>
</evidence>
<comment type="caution">
    <text evidence="1">The sequence shown here is derived from an EMBL/GenBank/DDBJ whole genome shotgun (WGS) entry which is preliminary data.</text>
</comment>
<dbReference type="AlphaFoldDB" id="A0AA38SG90"/>
<protein>
    <submittedName>
        <fullName evidence="1">Uncharacterized protein</fullName>
    </submittedName>
</protein>
<accession>A0AA38SG90</accession>
<proteinExistence type="predicted"/>
<organism evidence="1 2">
    <name type="scientific">Centaurea solstitialis</name>
    <name type="common">yellow star-thistle</name>
    <dbReference type="NCBI Taxonomy" id="347529"/>
    <lineage>
        <taxon>Eukaryota</taxon>
        <taxon>Viridiplantae</taxon>
        <taxon>Streptophyta</taxon>
        <taxon>Embryophyta</taxon>
        <taxon>Tracheophyta</taxon>
        <taxon>Spermatophyta</taxon>
        <taxon>Magnoliopsida</taxon>
        <taxon>eudicotyledons</taxon>
        <taxon>Gunneridae</taxon>
        <taxon>Pentapetalae</taxon>
        <taxon>asterids</taxon>
        <taxon>campanulids</taxon>
        <taxon>Asterales</taxon>
        <taxon>Asteraceae</taxon>
        <taxon>Carduoideae</taxon>
        <taxon>Cardueae</taxon>
        <taxon>Centaureinae</taxon>
        <taxon>Centaurea</taxon>
    </lineage>
</organism>
<sequence>MSPALGLLLGARASDDVAMLNSGHQGNRSKPVPVLKILEPLPGGYPVTGYPVSEPVPGGSGTGSKILRTALTGSGAGSFIPGTAGSGSGSGSIKKVGLGQMVNSSYGFMADRFYSLVAKYEESLEKMPNKLHKGTEQEKE</sequence>
<keyword evidence="2" id="KW-1185">Reference proteome</keyword>
<dbReference type="EMBL" id="JARYMX010000125">
    <property type="protein sequence ID" value="KAJ9535796.1"/>
    <property type="molecule type" value="Genomic_DNA"/>
</dbReference>
<gene>
    <name evidence="1" type="ORF">OSB04_un001053</name>
</gene>
<reference evidence="1" key="1">
    <citation type="submission" date="2023-03" db="EMBL/GenBank/DDBJ databases">
        <title>Chromosome-scale reference genome and RAD-based genetic map of yellow starthistle (Centaurea solstitialis) reveal putative structural variation and QTLs associated with invader traits.</title>
        <authorList>
            <person name="Reatini B."/>
            <person name="Cang F.A."/>
            <person name="Jiang Q."/>
            <person name="Mckibben M.T.W."/>
            <person name="Barker M.S."/>
            <person name="Rieseberg L.H."/>
            <person name="Dlugosch K.M."/>
        </authorList>
    </citation>
    <scope>NUCLEOTIDE SEQUENCE</scope>
    <source>
        <strain evidence="1">CAN-66</strain>
        <tissue evidence="1">Leaf</tissue>
    </source>
</reference>
<dbReference type="Proteomes" id="UP001172457">
    <property type="component" value="Unassembled WGS sequence"/>
</dbReference>
<evidence type="ECO:0000313" key="2">
    <source>
        <dbReference type="Proteomes" id="UP001172457"/>
    </source>
</evidence>
<name>A0AA38SG90_9ASTR</name>